<comment type="caution">
    <text evidence="1">The sequence shown here is derived from an EMBL/GenBank/DDBJ whole genome shotgun (WGS) entry which is preliminary data.</text>
</comment>
<keyword evidence="2" id="KW-1185">Reference proteome</keyword>
<accession>A0A016UZN7</accession>
<dbReference type="AlphaFoldDB" id="A0A016UZN7"/>
<name>A0A016UZN7_9BILA</name>
<organism evidence="1 2">
    <name type="scientific">Ancylostoma ceylanicum</name>
    <dbReference type="NCBI Taxonomy" id="53326"/>
    <lineage>
        <taxon>Eukaryota</taxon>
        <taxon>Metazoa</taxon>
        <taxon>Ecdysozoa</taxon>
        <taxon>Nematoda</taxon>
        <taxon>Chromadorea</taxon>
        <taxon>Rhabditida</taxon>
        <taxon>Rhabditina</taxon>
        <taxon>Rhabditomorpha</taxon>
        <taxon>Strongyloidea</taxon>
        <taxon>Ancylostomatidae</taxon>
        <taxon>Ancylostomatinae</taxon>
        <taxon>Ancylostoma</taxon>
    </lineage>
</organism>
<sequence>MTSLRCVINAVLEELFAGMERIVTRGDICENLEAELSQWDQHRNLLLDRLATEMYAPIDALPPHFSL</sequence>
<gene>
    <name evidence="1" type="primary">Acey_s0020.g122</name>
    <name evidence="1" type="ORF">Y032_0020g122</name>
</gene>
<dbReference type="Proteomes" id="UP000024635">
    <property type="component" value="Unassembled WGS sequence"/>
</dbReference>
<evidence type="ECO:0000313" key="1">
    <source>
        <dbReference type="EMBL" id="EYC20889.1"/>
    </source>
</evidence>
<evidence type="ECO:0000313" key="2">
    <source>
        <dbReference type="Proteomes" id="UP000024635"/>
    </source>
</evidence>
<protein>
    <submittedName>
        <fullName evidence="1">Uncharacterized protein</fullName>
    </submittedName>
</protein>
<proteinExistence type="predicted"/>
<dbReference type="EMBL" id="JARK01001356">
    <property type="protein sequence ID" value="EYC20889.1"/>
    <property type="molecule type" value="Genomic_DNA"/>
</dbReference>
<reference evidence="2" key="1">
    <citation type="journal article" date="2015" name="Nat. Genet.">
        <title>The genome and transcriptome of the zoonotic hookworm Ancylostoma ceylanicum identify infection-specific gene families.</title>
        <authorList>
            <person name="Schwarz E.M."/>
            <person name="Hu Y."/>
            <person name="Antoshechkin I."/>
            <person name="Miller M.M."/>
            <person name="Sternberg P.W."/>
            <person name="Aroian R.V."/>
        </authorList>
    </citation>
    <scope>NUCLEOTIDE SEQUENCE</scope>
    <source>
        <strain evidence="2">HY135</strain>
    </source>
</reference>